<dbReference type="EMBL" id="JAUSWN010000006">
    <property type="protein sequence ID" value="MDQ0479268.1"/>
    <property type="molecule type" value="Genomic_DNA"/>
</dbReference>
<keyword evidence="7 12" id="KW-0653">Protein transport</keyword>
<evidence type="ECO:0000256" key="5">
    <source>
        <dbReference type="ARBA" id="ARBA00022692"/>
    </source>
</evidence>
<feature type="transmembrane region" description="Helical" evidence="12">
    <location>
        <begin position="256"/>
        <end position="276"/>
    </location>
</feature>
<sequence length="277" mass="31258">MKKKSKYVMVGVLALVFFCMCSYKVMAAPATPNLPSVNFSVNGKPVNTPTQYVDNIKILLLMTVLTLLPSIIIMTTSFVRIIVVFSLFKNAIGAQQAIPKEVLMGLALFLTFFIMAPTYNKINDNAIKPYLNNKISQEVAWQKGTEPLREFMLKQTKIKDLKLFLEVGNLEDKVKVKVDKNGKEIVQKGQKVYDYSKVPMYAITPAFMISELKTAFEIGFLLFVPFLIIDIVTGSILMSMGMFMVPPVMISLPFKLLIFVMVDGWNLLIRALILSFR</sequence>
<keyword evidence="14" id="KW-0282">Flagellum</keyword>
<dbReference type="RefSeq" id="WP_307355358.1">
    <property type="nucleotide sequence ID" value="NZ_BAAACJ010000012.1"/>
</dbReference>
<dbReference type="InterPro" id="IPR005838">
    <property type="entry name" value="T3SS_IM_P"/>
</dbReference>
<keyword evidence="3 12" id="KW-0813">Transport</keyword>
<comment type="subcellular location">
    <subcellularLocation>
        <location evidence="12">Cell membrane</location>
        <topology evidence="12">Multi-pass membrane protein</topology>
    </subcellularLocation>
    <subcellularLocation>
        <location evidence="12">Bacterial flagellum basal body</location>
    </subcellularLocation>
</comment>
<keyword evidence="6 12" id="KW-1005">Bacterial flagellum biogenesis</keyword>
<keyword evidence="14" id="KW-0966">Cell projection</keyword>
<proteinExistence type="inferred from homology"/>
<evidence type="ECO:0000256" key="9">
    <source>
        <dbReference type="ARBA" id="ARBA00023136"/>
    </source>
</evidence>
<reference evidence="14 15" key="1">
    <citation type="submission" date="2023-07" db="EMBL/GenBank/DDBJ databases">
        <title>Genomic Encyclopedia of Type Strains, Phase IV (KMG-IV): sequencing the most valuable type-strain genomes for metagenomic binning, comparative biology and taxonomic classification.</title>
        <authorList>
            <person name="Goeker M."/>
        </authorList>
    </citation>
    <scope>NUCLEOTIDE SEQUENCE [LARGE SCALE GENOMIC DNA]</scope>
    <source>
        <strain evidence="14 15">DSM 1400</strain>
    </source>
</reference>
<keyword evidence="4 12" id="KW-1003">Cell membrane</keyword>
<dbReference type="InterPro" id="IPR005837">
    <property type="entry name" value="FliP"/>
</dbReference>
<keyword evidence="8 12" id="KW-1133">Transmembrane helix</keyword>
<evidence type="ECO:0000256" key="1">
    <source>
        <dbReference type="ARBA" id="ARBA00006257"/>
    </source>
</evidence>
<keyword evidence="14" id="KW-0969">Cilium</keyword>
<keyword evidence="9 12" id="KW-0472">Membrane</keyword>
<dbReference type="NCBIfam" id="TIGR01103">
    <property type="entry name" value="fliP"/>
    <property type="match status" value="1"/>
</dbReference>
<feature type="transmembrane region" description="Helical" evidence="12">
    <location>
        <begin position="100"/>
        <end position="119"/>
    </location>
</feature>
<gene>
    <name evidence="12" type="primary">fliP</name>
    <name evidence="14" type="ORF">QOZ93_001008</name>
</gene>
<dbReference type="Pfam" id="PF00813">
    <property type="entry name" value="FliP"/>
    <property type="match status" value="1"/>
</dbReference>
<dbReference type="PANTHER" id="PTHR30587:SF0">
    <property type="entry name" value="FLAGELLAR BIOSYNTHETIC PROTEIN FLIP"/>
    <property type="match status" value="1"/>
</dbReference>
<evidence type="ECO:0000256" key="13">
    <source>
        <dbReference type="SAM" id="SignalP"/>
    </source>
</evidence>
<evidence type="ECO:0000256" key="11">
    <source>
        <dbReference type="ARBA" id="ARBA00023225"/>
    </source>
</evidence>
<evidence type="ECO:0000256" key="6">
    <source>
        <dbReference type="ARBA" id="ARBA00022795"/>
    </source>
</evidence>
<feature type="chain" id="PRO_5045762969" description="Flagellar biosynthetic protein FliP" evidence="13">
    <location>
        <begin position="28"/>
        <end position="277"/>
    </location>
</feature>
<name>A0ABU0JQ95_HATLI</name>
<evidence type="ECO:0000256" key="3">
    <source>
        <dbReference type="ARBA" id="ARBA00022448"/>
    </source>
</evidence>
<dbReference type="PROSITE" id="PS01060">
    <property type="entry name" value="FLIP_1"/>
    <property type="match status" value="1"/>
</dbReference>
<feature type="transmembrane region" description="Helical" evidence="12">
    <location>
        <begin position="58"/>
        <end position="88"/>
    </location>
</feature>
<comment type="similarity">
    <text evidence="1 12">Belongs to the FliP/MopC/SpaP family.</text>
</comment>
<dbReference type="PANTHER" id="PTHR30587">
    <property type="entry name" value="FLAGELLAR BIOSYNTHETIC PROTEIN FLIP"/>
    <property type="match status" value="1"/>
</dbReference>
<evidence type="ECO:0000256" key="12">
    <source>
        <dbReference type="RuleBase" id="RU362069"/>
    </source>
</evidence>
<keyword evidence="13" id="KW-0732">Signal</keyword>
<dbReference type="PRINTS" id="PR00951">
    <property type="entry name" value="FLGBIOSNFLIP"/>
</dbReference>
<evidence type="ECO:0000256" key="8">
    <source>
        <dbReference type="ARBA" id="ARBA00022989"/>
    </source>
</evidence>
<evidence type="ECO:0000256" key="10">
    <source>
        <dbReference type="ARBA" id="ARBA00023143"/>
    </source>
</evidence>
<keyword evidence="5 12" id="KW-0812">Transmembrane</keyword>
<dbReference type="PROSITE" id="PS01061">
    <property type="entry name" value="FLIP_2"/>
    <property type="match status" value="1"/>
</dbReference>
<comment type="function">
    <text evidence="12">Plays a role in the flagellum-specific transport system.</text>
</comment>
<keyword evidence="11 12" id="KW-1006">Bacterial flagellum protein export</keyword>
<dbReference type="Proteomes" id="UP001224418">
    <property type="component" value="Unassembled WGS sequence"/>
</dbReference>
<feature type="transmembrane region" description="Helical" evidence="12">
    <location>
        <begin position="218"/>
        <end position="244"/>
    </location>
</feature>
<evidence type="ECO:0000256" key="4">
    <source>
        <dbReference type="ARBA" id="ARBA00022475"/>
    </source>
</evidence>
<dbReference type="PRINTS" id="PR01302">
    <property type="entry name" value="TYPE3IMPPROT"/>
</dbReference>
<keyword evidence="15" id="KW-1185">Reference proteome</keyword>
<evidence type="ECO:0000313" key="14">
    <source>
        <dbReference type="EMBL" id="MDQ0479268.1"/>
    </source>
</evidence>
<evidence type="ECO:0000256" key="7">
    <source>
        <dbReference type="ARBA" id="ARBA00022927"/>
    </source>
</evidence>
<evidence type="ECO:0000256" key="2">
    <source>
        <dbReference type="ARBA" id="ARBA00021714"/>
    </source>
</evidence>
<dbReference type="NCBIfam" id="NF009438">
    <property type="entry name" value="PRK12797.1"/>
    <property type="match status" value="1"/>
</dbReference>
<feature type="signal peptide" evidence="13">
    <location>
        <begin position="1"/>
        <end position="27"/>
    </location>
</feature>
<keyword evidence="10" id="KW-0975">Bacterial flagellum</keyword>
<evidence type="ECO:0000313" key="15">
    <source>
        <dbReference type="Proteomes" id="UP001224418"/>
    </source>
</evidence>
<organism evidence="14 15">
    <name type="scientific">Hathewaya limosa</name>
    <name type="common">Clostridium limosum</name>
    <dbReference type="NCBI Taxonomy" id="1536"/>
    <lineage>
        <taxon>Bacteria</taxon>
        <taxon>Bacillati</taxon>
        <taxon>Bacillota</taxon>
        <taxon>Clostridia</taxon>
        <taxon>Eubacteriales</taxon>
        <taxon>Clostridiaceae</taxon>
        <taxon>Hathewaya</taxon>
    </lineage>
</organism>
<accession>A0ABU0JQ95</accession>
<protein>
    <recommendedName>
        <fullName evidence="2 12">Flagellar biosynthetic protein FliP</fullName>
    </recommendedName>
</protein>
<comment type="caution">
    <text evidence="14">The sequence shown here is derived from an EMBL/GenBank/DDBJ whole genome shotgun (WGS) entry which is preliminary data.</text>
</comment>